<gene>
    <name evidence="2" type="ORF">CDA63_00615</name>
</gene>
<feature type="signal peptide" evidence="1">
    <location>
        <begin position="1"/>
        <end position="26"/>
    </location>
</feature>
<reference evidence="2 3" key="1">
    <citation type="submission" date="2017-06" db="EMBL/GenBank/DDBJ databases">
        <title>Hymenobacter amundsenii sp. nov. isolated from regoliths in Antarctica.</title>
        <authorList>
            <person name="Sedlacek I."/>
            <person name="Kralova S."/>
            <person name="Pantucek R."/>
            <person name="Svec P."/>
            <person name="Holochova P."/>
            <person name="Stankova E."/>
            <person name="Vrbovska V."/>
            <person name="Busse H.-J."/>
        </authorList>
    </citation>
    <scope>NUCLEOTIDE SEQUENCE [LARGE SCALE GENOMIC DNA]</scope>
    <source>
        <strain evidence="2 3">CCM 8682</strain>
    </source>
</reference>
<dbReference type="Proteomes" id="UP000197277">
    <property type="component" value="Unassembled WGS sequence"/>
</dbReference>
<proteinExistence type="predicted"/>
<evidence type="ECO:0008006" key="4">
    <source>
        <dbReference type="Google" id="ProtNLM"/>
    </source>
</evidence>
<organism evidence="2 3">
    <name type="scientific">Hymenobacter amundsenii</name>
    <dbReference type="NCBI Taxonomy" id="2006685"/>
    <lineage>
        <taxon>Bacteria</taxon>
        <taxon>Pseudomonadati</taxon>
        <taxon>Bacteroidota</taxon>
        <taxon>Cytophagia</taxon>
        <taxon>Cytophagales</taxon>
        <taxon>Hymenobacteraceae</taxon>
        <taxon>Hymenobacter</taxon>
    </lineage>
</organism>
<comment type="caution">
    <text evidence="2">The sequence shown here is derived from an EMBL/GenBank/DDBJ whole genome shotgun (WGS) entry which is preliminary data.</text>
</comment>
<dbReference type="InterPro" id="IPR029058">
    <property type="entry name" value="AB_hydrolase_fold"/>
</dbReference>
<protein>
    <recommendedName>
        <fullName evidence="4">Dienelactone hydrolase domain-containing protein</fullName>
    </recommendedName>
</protein>
<dbReference type="Gene3D" id="3.40.50.1820">
    <property type="entry name" value="alpha/beta hydrolase"/>
    <property type="match status" value="1"/>
</dbReference>
<evidence type="ECO:0000313" key="3">
    <source>
        <dbReference type="Proteomes" id="UP000197277"/>
    </source>
</evidence>
<accession>A0A246FT16</accession>
<keyword evidence="3" id="KW-1185">Reference proteome</keyword>
<sequence length="360" mass="38646">MQSVGFTCWGPLLAGALLLSACSGNGGSEAATAVPLPTGHYEGPISYQGTELRVALELREQPAGQLRAAVSFPQVPGLEFDAITARYRAPQLVLEQQPGQAGSLTIQAVREGDFLRGVLSWDSVKTEFVWVRRGEAAAPGYRETTLPVAGQRLRLLLPDDTLARHPALALLMPPAATAAATSRATYLARHGIVTLLVPVLAPEQPNDPTDSLALQVPVAALAGLRHQAAVDSGQVGYWGRGPAARQVAAAATRLPHPNFVVLEAASATTREQAQPYQILNQLRIPALIYYAGLDTTVQAAASARRLRSALGYRRGTQIRVIPQVTADFLKPARTGPDGQWQWPQPAPEYWTGLVDWLKER</sequence>
<dbReference type="AlphaFoldDB" id="A0A246FT16"/>
<evidence type="ECO:0000313" key="2">
    <source>
        <dbReference type="EMBL" id="OWP64894.1"/>
    </source>
</evidence>
<dbReference type="SUPFAM" id="SSF53474">
    <property type="entry name" value="alpha/beta-Hydrolases"/>
    <property type="match status" value="1"/>
</dbReference>
<evidence type="ECO:0000256" key="1">
    <source>
        <dbReference type="SAM" id="SignalP"/>
    </source>
</evidence>
<keyword evidence="1" id="KW-0732">Signal</keyword>
<name>A0A246FT16_9BACT</name>
<feature type="chain" id="PRO_5012128316" description="Dienelactone hydrolase domain-containing protein" evidence="1">
    <location>
        <begin position="27"/>
        <end position="360"/>
    </location>
</feature>
<dbReference type="EMBL" id="NIRR01000001">
    <property type="protein sequence ID" value="OWP64894.1"/>
    <property type="molecule type" value="Genomic_DNA"/>
</dbReference>